<name>A0A212L3Z3_9HYPH</name>
<accession>A0A212L3Z3</accession>
<organism evidence="1">
    <name type="scientific">uncultured Pleomorphomonas sp</name>
    <dbReference type="NCBI Taxonomy" id="442121"/>
    <lineage>
        <taxon>Bacteria</taxon>
        <taxon>Pseudomonadati</taxon>
        <taxon>Pseudomonadota</taxon>
        <taxon>Alphaproteobacteria</taxon>
        <taxon>Hyphomicrobiales</taxon>
        <taxon>Pleomorphomonadaceae</taxon>
        <taxon>Pleomorphomonas</taxon>
        <taxon>environmental samples</taxon>
    </lineage>
</organism>
<proteinExistence type="predicted"/>
<gene>
    <name evidence="1" type="ORF">KL86PLE_100526</name>
</gene>
<dbReference type="AlphaFoldDB" id="A0A212L3Z3"/>
<sequence length="21" mass="2544">MAYLVLKVTNNRRIDNYPLCF</sequence>
<reference evidence="1" key="1">
    <citation type="submission" date="2016-08" db="EMBL/GenBank/DDBJ databases">
        <authorList>
            <person name="Seilhamer J.J."/>
        </authorList>
    </citation>
    <scope>NUCLEOTIDE SEQUENCE</scope>
    <source>
        <strain evidence="1">86</strain>
    </source>
</reference>
<evidence type="ECO:0000313" key="1">
    <source>
        <dbReference type="EMBL" id="SCM72260.1"/>
    </source>
</evidence>
<protein>
    <submittedName>
        <fullName evidence="1">Uncharacterized protein</fullName>
    </submittedName>
</protein>
<dbReference type="EMBL" id="FMJD01000002">
    <property type="protein sequence ID" value="SCM72260.1"/>
    <property type="molecule type" value="Genomic_DNA"/>
</dbReference>